<evidence type="ECO:0000313" key="2">
    <source>
        <dbReference type="Proteomes" id="UP001055879"/>
    </source>
</evidence>
<protein>
    <submittedName>
        <fullName evidence="1">Uncharacterized protein</fullName>
    </submittedName>
</protein>
<dbReference type="EMBL" id="CM042048">
    <property type="protein sequence ID" value="KAI3759076.1"/>
    <property type="molecule type" value="Genomic_DNA"/>
</dbReference>
<keyword evidence="2" id="KW-1185">Reference proteome</keyword>
<evidence type="ECO:0000313" key="1">
    <source>
        <dbReference type="EMBL" id="KAI3759076.1"/>
    </source>
</evidence>
<reference evidence="2" key="1">
    <citation type="journal article" date="2022" name="Mol. Ecol. Resour.">
        <title>The genomes of chicory, endive, great burdock and yacon provide insights into Asteraceae palaeo-polyploidization history and plant inulin production.</title>
        <authorList>
            <person name="Fan W."/>
            <person name="Wang S."/>
            <person name="Wang H."/>
            <person name="Wang A."/>
            <person name="Jiang F."/>
            <person name="Liu H."/>
            <person name="Zhao H."/>
            <person name="Xu D."/>
            <person name="Zhang Y."/>
        </authorList>
    </citation>
    <scope>NUCLEOTIDE SEQUENCE [LARGE SCALE GENOMIC DNA]</scope>
    <source>
        <strain evidence="2">cv. Niubang</strain>
    </source>
</reference>
<sequence length="218" mass="24650">MSTGTSTFVIRWVNFLTMLVAAAVIGYGVWMSSHHDGCRKSLTLPVMGLGSIIFLMYMVTNNGSGHTFAGLRYKEYQLQDYGSWFVKKDPKDCRDGDGINSTKIGGVVICPTWELAKQGQSRRVHKNRKASGCYLQRDLVCYLVDDLFRGVLCQTKRCQNALEILKGRYNNLLSSKATTPEEIESLDLEGKCKLRLEGPRLIETDERRILTRELETNL</sequence>
<reference evidence="1 2" key="2">
    <citation type="journal article" date="2022" name="Mol. Ecol. Resour.">
        <title>The genomes of chicory, endive, great burdock and yacon provide insights into Asteraceae paleo-polyploidization history and plant inulin production.</title>
        <authorList>
            <person name="Fan W."/>
            <person name="Wang S."/>
            <person name="Wang H."/>
            <person name="Wang A."/>
            <person name="Jiang F."/>
            <person name="Liu H."/>
            <person name="Zhao H."/>
            <person name="Xu D."/>
            <person name="Zhang Y."/>
        </authorList>
    </citation>
    <scope>NUCLEOTIDE SEQUENCE [LARGE SCALE GENOMIC DNA]</scope>
    <source>
        <strain evidence="2">cv. Niubang</strain>
    </source>
</reference>
<dbReference type="Proteomes" id="UP001055879">
    <property type="component" value="Linkage Group LG02"/>
</dbReference>
<comment type="caution">
    <text evidence="1">The sequence shown here is derived from an EMBL/GenBank/DDBJ whole genome shotgun (WGS) entry which is preliminary data.</text>
</comment>
<accession>A0ACB9EK41</accession>
<organism evidence="1 2">
    <name type="scientific">Arctium lappa</name>
    <name type="common">Greater burdock</name>
    <name type="synonym">Lappa major</name>
    <dbReference type="NCBI Taxonomy" id="4217"/>
    <lineage>
        <taxon>Eukaryota</taxon>
        <taxon>Viridiplantae</taxon>
        <taxon>Streptophyta</taxon>
        <taxon>Embryophyta</taxon>
        <taxon>Tracheophyta</taxon>
        <taxon>Spermatophyta</taxon>
        <taxon>Magnoliopsida</taxon>
        <taxon>eudicotyledons</taxon>
        <taxon>Gunneridae</taxon>
        <taxon>Pentapetalae</taxon>
        <taxon>asterids</taxon>
        <taxon>campanulids</taxon>
        <taxon>Asterales</taxon>
        <taxon>Asteraceae</taxon>
        <taxon>Carduoideae</taxon>
        <taxon>Cardueae</taxon>
        <taxon>Arctiinae</taxon>
        <taxon>Arctium</taxon>
    </lineage>
</organism>
<name>A0ACB9EK41_ARCLA</name>
<gene>
    <name evidence="1" type="ORF">L6452_06649</name>
</gene>
<proteinExistence type="predicted"/>